<sequence>MQENYGLFMSIDREPANGVITWFEYHKHFLLKNGIQEDYVDGHNEHHEDLKRSIKEIIARDKASWFEAARTDPDSLTLDEFLAFRHPESSHTTILALVDELLDKLDRDGDEILTEEEFARLQVGEGGEGLLSQGEFERREIFRLMLDADGDGKADRKELLMYIDPKNPRHAREEAETLVTLADTDHDGKLSLSEVLSKMDLFLGSKMVDTAKSFHDEF</sequence>
<dbReference type="InterPro" id="IPR018247">
    <property type="entry name" value="EF_Hand_1_Ca_BS"/>
</dbReference>
<dbReference type="Pfam" id="PF13833">
    <property type="entry name" value="EF-hand_8"/>
    <property type="match status" value="1"/>
</dbReference>
<dbReference type="GO" id="GO:0005509">
    <property type="term" value="F:calcium ion binding"/>
    <property type="evidence" value="ECO:0007669"/>
    <property type="project" value="InterPro"/>
</dbReference>
<dbReference type="AlphaFoldDB" id="A0A1B6DUQ8"/>
<proteinExistence type="predicted"/>
<dbReference type="PROSITE" id="PS00018">
    <property type="entry name" value="EF_HAND_1"/>
    <property type="match status" value="1"/>
</dbReference>
<dbReference type="GO" id="GO:0005783">
    <property type="term" value="C:endoplasmic reticulum"/>
    <property type="evidence" value="ECO:0007669"/>
    <property type="project" value="TreeGrafter"/>
</dbReference>
<gene>
    <name evidence="5" type="ORF">g.11688</name>
</gene>
<dbReference type="SUPFAM" id="SSF47473">
    <property type="entry name" value="EF-hand"/>
    <property type="match status" value="1"/>
</dbReference>
<accession>A0A1B6DUQ8</accession>
<keyword evidence="2" id="KW-0677">Repeat</keyword>
<reference evidence="5" key="1">
    <citation type="submission" date="2015-12" db="EMBL/GenBank/DDBJ databases">
        <title>De novo transcriptome assembly of four potential Pierce s Disease insect vectors from Arizona vineyards.</title>
        <authorList>
            <person name="Tassone E.E."/>
        </authorList>
    </citation>
    <scope>NUCLEOTIDE SEQUENCE</scope>
</reference>
<dbReference type="InterPro" id="IPR011992">
    <property type="entry name" value="EF-hand-dom_pair"/>
</dbReference>
<dbReference type="PANTHER" id="PTHR10827">
    <property type="entry name" value="RETICULOCALBIN"/>
    <property type="match status" value="1"/>
</dbReference>
<feature type="domain" description="EF-hand" evidence="4">
    <location>
        <begin position="170"/>
        <end position="205"/>
    </location>
</feature>
<name>A0A1B6DUQ8_9HEMI</name>
<keyword evidence="3" id="KW-0106">Calcium</keyword>
<evidence type="ECO:0000256" key="2">
    <source>
        <dbReference type="ARBA" id="ARBA00022737"/>
    </source>
</evidence>
<dbReference type="InterPro" id="IPR002048">
    <property type="entry name" value="EF_hand_dom"/>
</dbReference>
<dbReference type="Gene3D" id="1.10.238.10">
    <property type="entry name" value="EF-hand"/>
    <property type="match status" value="2"/>
</dbReference>
<evidence type="ECO:0000313" key="5">
    <source>
        <dbReference type="EMBL" id="JAS29414.1"/>
    </source>
</evidence>
<evidence type="ECO:0000259" key="4">
    <source>
        <dbReference type="PROSITE" id="PS50222"/>
    </source>
</evidence>
<organism evidence="5">
    <name type="scientific">Clastoptera arizonana</name>
    <name type="common">Arizona spittle bug</name>
    <dbReference type="NCBI Taxonomy" id="38151"/>
    <lineage>
        <taxon>Eukaryota</taxon>
        <taxon>Metazoa</taxon>
        <taxon>Ecdysozoa</taxon>
        <taxon>Arthropoda</taxon>
        <taxon>Hexapoda</taxon>
        <taxon>Insecta</taxon>
        <taxon>Pterygota</taxon>
        <taxon>Neoptera</taxon>
        <taxon>Paraneoptera</taxon>
        <taxon>Hemiptera</taxon>
        <taxon>Auchenorrhyncha</taxon>
        <taxon>Cercopoidea</taxon>
        <taxon>Clastopteridae</taxon>
        <taxon>Clastoptera</taxon>
    </lineage>
</organism>
<evidence type="ECO:0000256" key="3">
    <source>
        <dbReference type="ARBA" id="ARBA00022837"/>
    </source>
</evidence>
<dbReference type="PROSITE" id="PS50222">
    <property type="entry name" value="EF_HAND_2"/>
    <property type="match status" value="2"/>
</dbReference>
<dbReference type="GO" id="GO:0017156">
    <property type="term" value="P:calcium-ion regulated exocytosis"/>
    <property type="evidence" value="ECO:0007669"/>
    <property type="project" value="TreeGrafter"/>
</dbReference>
<protein>
    <recommendedName>
        <fullName evidence="4">EF-hand domain-containing protein</fullName>
    </recommendedName>
</protein>
<feature type="domain" description="EF-hand" evidence="4">
    <location>
        <begin position="93"/>
        <end position="128"/>
    </location>
</feature>
<dbReference type="EMBL" id="GEDC01007884">
    <property type="protein sequence ID" value="JAS29414.1"/>
    <property type="molecule type" value="Transcribed_RNA"/>
</dbReference>
<keyword evidence="1" id="KW-0479">Metal-binding</keyword>
<evidence type="ECO:0000256" key="1">
    <source>
        <dbReference type="ARBA" id="ARBA00022723"/>
    </source>
</evidence>
<dbReference type="PANTHER" id="PTHR10827:SF98">
    <property type="entry name" value="45 KDA CALCIUM-BINDING PROTEIN"/>
    <property type="match status" value="1"/>
</dbReference>